<dbReference type="RefSeq" id="WP_187037499.1">
    <property type="nucleotide sequence ID" value="NZ_CP060286.1"/>
</dbReference>
<dbReference type="PANTHER" id="PTHR46390">
    <property type="entry name" value="MANNOSE-1-PHOSPHATE GUANYLYLTRANSFERASE"/>
    <property type="match status" value="1"/>
</dbReference>
<evidence type="ECO:0000259" key="1">
    <source>
        <dbReference type="Pfam" id="PF00483"/>
    </source>
</evidence>
<evidence type="ECO:0000259" key="2">
    <source>
        <dbReference type="Pfam" id="PF07883"/>
    </source>
</evidence>
<name>A0A7G8TES8_9FIRM</name>
<sequence length="444" mass="48906">MYTVLLSGGSGKRLWPLSGPMRSKQYLKILTDEETGLPCSMAQRVWKQIRRAELDGCCVICTDETQAELLSGQLGKVRIALEPEGRDTFAAVALSCAYLKSRLHAKNDDIVCVMPVDPYTEQSFFDTVRRLPAALSESGAEIALMGVKPTGPSVKYGYILPKGKAGDFLPIDSFHEKPDEKEAKRLLGQGALWNCGVFCLRVGSVLEKLSELRLPKEYDALCARYGKLPAVSFDYAVLEKSSSLVVVPFDGMWKDLGTWGAVSEIMDRTSWGNCMMDPECIGSNILNETNIPVVAMGIRDLMVVASSDGILVTDKNRSQHLKEFVTRLEPRPVFEERSWGTASVLDFSRDSRDYTMIRKVRVRAGGAFGPVCRQNQDKLWTVLSGSGRAAIGDRERALKTGDCVQVPRGTTHSVSAAEELVILEVQRGSGMPNEDRRGKGETPK</sequence>
<dbReference type="Pfam" id="PF22640">
    <property type="entry name" value="ManC_GMP_beta-helix"/>
    <property type="match status" value="1"/>
</dbReference>
<organism evidence="4 5">
    <name type="scientific">Caproicibacter fermentans</name>
    <dbReference type="NCBI Taxonomy" id="2576756"/>
    <lineage>
        <taxon>Bacteria</taxon>
        <taxon>Bacillati</taxon>
        <taxon>Bacillota</taxon>
        <taxon>Clostridia</taxon>
        <taxon>Eubacteriales</taxon>
        <taxon>Acutalibacteraceae</taxon>
        <taxon>Caproicibacter</taxon>
    </lineage>
</organism>
<evidence type="ECO:0000313" key="4">
    <source>
        <dbReference type="EMBL" id="QNK42119.1"/>
    </source>
</evidence>
<dbReference type="PANTHER" id="PTHR46390:SF1">
    <property type="entry name" value="MANNOSE-1-PHOSPHATE GUANYLYLTRANSFERASE"/>
    <property type="match status" value="1"/>
</dbReference>
<dbReference type="InterPro" id="IPR011051">
    <property type="entry name" value="RmlC_Cupin_sf"/>
</dbReference>
<reference evidence="4 5" key="1">
    <citation type="submission" date="2020-08" db="EMBL/GenBank/DDBJ databases">
        <title>The isolate Caproiciproducens sp. 7D4C2 produces n-caproate at mildly acidic conditions from hexoses: genome and rBOX comparison with related strains and chain-elongating bacteria.</title>
        <authorList>
            <person name="Esquivel-Elizondo S."/>
            <person name="Bagci C."/>
            <person name="Temovska M."/>
            <person name="Jeon B.S."/>
            <person name="Bessarab I."/>
            <person name="Williams R.B.H."/>
            <person name="Huson D.H."/>
            <person name="Angenent L.T."/>
        </authorList>
    </citation>
    <scope>NUCLEOTIDE SEQUENCE [LARGE SCALE GENOMIC DNA]</scope>
    <source>
        <strain evidence="4 5">7D4C2</strain>
    </source>
</reference>
<feature type="domain" description="Cupin type-2" evidence="2">
    <location>
        <begin position="361"/>
        <end position="423"/>
    </location>
</feature>
<dbReference type="InterPro" id="IPR029044">
    <property type="entry name" value="Nucleotide-diphossugar_trans"/>
</dbReference>
<dbReference type="SUPFAM" id="SSF51182">
    <property type="entry name" value="RmlC-like cupins"/>
    <property type="match status" value="1"/>
</dbReference>
<dbReference type="EMBL" id="CP060286">
    <property type="protein sequence ID" value="QNK42119.1"/>
    <property type="molecule type" value="Genomic_DNA"/>
</dbReference>
<dbReference type="Pfam" id="PF07883">
    <property type="entry name" value="Cupin_2"/>
    <property type="match status" value="1"/>
</dbReference>
<accession>A0A7G8TES8</accession>
<dbReference type="InterPro" id="IPR013096">
    <property type="entry name" value="Cupin_2"/>
</dbReference>
<dbReference type="InterPro" id="IPR014710">
    <property type="entry name" value="RmlC-like_jellyroll"/>
</dbReference>
<dbReference type="Proteomes" id="UP000515909">
    <property type="component" value="Chromosome"/>
</dbReference>
<dbReference type="Pfam" id="PF00483">
    <property type="entry name" value="NTP_transferase"/>
    <property type="match status" value="1"/>
</dbReference>
<dbReference type="Gene3D" id="3.90.550.10">
    <property type="entry name" value="Spore Coat Polysaccharide Biosynthesis Protein SpsA, Chain A"/>
    <property type="match status" value="1"/>
</dbReference>
<dbReference type="InterPro" id="IPR051161">
    <property type="entry name" value="Mannose-6P_isomerase_type2"/>
</dbReference>
<protein>
    <submittedName>
        <fullName evidence="4">Cupin domain-containing protein</fullName>
    </submittedName>
</protein>
<dbReference type="InterPro" id="IPR005835">
    <property type="entry name" value="NTP_transferase_dom"/>
</dbReference>
<evidence type="ECO:0000259" key="3">
    <source>
        <dbReference type="Pfam" id="PF22640"/>
    </source>
</evidence>
<dbReference type="SUPFAM" id="SSF53448">
    <property type="entry name" value="Nucleotide-diphospho-sugar transferases"/>
    <property type="match status" value="1"/>
</dbReference>
<dbReference type="InterPro" id="IPR054566">
    <property type="entry name" value="ManC/GMP-like_b-helix"/>
</dbReference>
<dbReference type="KEGG" id="cfem:HCR03_07830"/>
<evidence type="ECO:0000313" key="5">
    <source>
        <dbReference type="Proteomes" id="UP000515909"/>
    </source>
</evidence>
<feature type="domain" description="Nucleotidyl transferase" evidence="1">
    <location>
        <begin position="3"/>
        <end position="266"/>
    </location>
</feature>
<dbReference type="GO" id="GO:0009298">
    <property type="term" value="P:GDP-mannose biosynthetic process"/>
    <property type="evidence" value="ECO:0007669"/>
    <property type="project" value="TreeGrafter"/>
</dbReference>
<dbReference type="Gene3D" id="2.60.120.10">
    <property type="entry name" value="Jelly Rolls"/>
    <property type="match status" value="1"/>
</dbReference>
<proteinExistence type="predicted"/>
<dbReference type="AlphaFoldDB" id="A0A7G8TES8"/>
<feature type="domain" description="MannoseP isomerase/GMP-like beta-helix" evidence="3">
    <location>
        <begin position="285"/>
        <end position="328"/>
    </location>
</feature>
<gene>
    <name evidence="4" type="ORF">HCR03_07830</name>
</gene>
<dbReference type="GO" id="GO:0004475">
    <property type="term" value="F:mannose-1-phosphate guanylyltransferase (GTP) activity"/>
    <property type="evidence" value="ECO:0007669"/>
    <property type="project" value="TreeGrafter"/>
</dbReference>